<reference evidence="1" key="1">
    <citation type="submission" date="2022-02" db="EMBL/GenBank/DDBJ databases">
        <title>The genome sequence of Ruegeria sp. 1NDH52C.</title>
        <authorList>
            <person name="Du J."/>
        </authorList>
    </citation>
    <scope>NUCLEOTIDE SEQUENCE</scope>
    <source>
        <strain evidence="1">1NDH52C</strain>
    </source>
</reference>
<dbReference type="RefSeq" id="WP_234163333.1">
    <property type="nucleotide sequence ID" value="NZ_JAKOEM010000007.1"/>
</dbReference>
<keyword evidence="2" id="KW-1185">Reference proteome</keyword>
<comment type="caution">
    <text evidence="1">The sequence shown here is derived from an EMBL/GenBank/DDBJ whole genome shotgun (WGS) entry which is preliminary data.</text>
</comment>
<accession>A0ABS9NWK3</accession>
<proteinExistence type="predicted"/>
<organism evidence="1 2">
    <name type="scientific">Ruegeria alba</name>
    <dbReference type="NCBI Taxonomy" id="2916756"/>
    <lineage>
        <taxon>Bacteria</taxon>
        <taxon>Pseudomonadati</taxon>
        <taxon>Pseudomonadota</taxon>
        <taxon>Alphaproteobacteria</taxon>
        <taxon>Rhodobacterales</taxon>
        <taxon>Roseobacteraceae</taxon>
        <taxon>Ruegeria</taxon>
    </lineage>
</organism>
<gene>
    <name evidence="1" type="ORF">MB818_10300</name>
</gene>
<dbReference type="Proteomes" id="UP001165279">
    <property type="component" value="Unassembled WGS sequence"/>
</dbReference>
<evidence type="ECO:0000313" key="1">
    <source>
        <dbReference type="EMBL" id="MCG6558593.1"/>
    </source>
</evidence>
<sequence>MVDTQLAVVTQKVGQADLFVPDSRDQENIAWSNCSGIVLNGAQFPRFADATQKTALAPHSHPIGVPKAHAAIHSSYDASMPGTYNQQTLLVLTVYVTETSMEATGLESVTSILMP</sequence>
<protein>
    <submittedName>
        <fullName evidence="1">Uncharacterized protein</fullName>
    </submittedName>
</protein>
<evidence type="ECO:0000313" key="2">
    <source>
        <dbReference type="Proteomes" id="UP001165279"/>
    </source>
</evidence>
<dbReference type="EMBL" id="JAKOEM010000007">
    <property type="protein sequence ID" value="MCG6558593.1"/>
    <property type="molecule type" value="Genomic_DNA"/>
</dbReference>
<name>A0ABS9NWK3_9RHOB</name>